<dbReference type="InterPro" id="IPR043504">
    <property type="entry name" value="Peptidase_S1_PA_chymotrypsin"/>
</dbReference>
<dbReference type="AlphaFoldDB" id="A0A8S9X1D2"/>
<dbReference type="PANTHER" id="PTHR24252">
    <property type="entry name" value="ACROSIN-RELATED"/>
    <property type="match status" value="1"/>
</dbReference>
<dbReference type="InterPro" id="IPR033116">
    <property type="entry name" value="TRYPSIN_SER"/>
</dbReference>
<dbReference type="InterPro" id="IPR009003">
    <property type="entry name" value="Peptidase_S1_PA"/>
</dbReference>
<dbReference type="GO" id="GO:0004252">
    <property type="term" value="F:serine-type endopeptidase activity"/>
    <property type="evidence" value="ECO:0007669"/>
    <property type="project" value="InterPro"/>
</dbReference>
<dbReference type="PRINTS" id="PR00722">
    <property type="entry name" value="CHYMOTRYPSIN"/>
</dbReference>
<keyword evidence="9" id="KW-1185">Reference proteome</keyword>
<dbReference type="EMBL" id="WIXP02000012">
    <property type="protein sequence ID" value="KAF6202284.1"/>
    <property type="molecule type" value="Genomic_DNA"/>
</dbReference>
<dbReference type="GO" id="GO:0005576">
    <property type="term" value="C:extracellular region"/>
    <property type="evidence" value="ECO:0007669"/>
    <property type="project" value="UniProtKB-SubCell"/>
</dbReference>
<dbReference type="GO" id="GO:0006508">
    <property type="term" value="P:proteolysis"/>
    <property type="evidence" value="ECO:0007669"/>
    <property type="project" value="UniProtKB-KW"/>
</dbReference>
<dbReference type="Gene3D" id="2.40.10.10">
    <property type="entry name" value="Trypsin-like serine proteases"/>
    <property type="match status" value="1"/>
</dbReference>
<proteinExistence type="predicted"/>
<accession>A0A8S9X1D2</accession>
<protein>
    <recommendedName>
        <fullName evidence="7">Peptidase S1 domain-containing protein</fullName>
    </recommendedName>
</protein>
<evidence type="ECO:0000256" key="6">
    <source>
        <dbReference type="RuleBase" id="RU363034"/>
    </source>
</evidence>
<dbReference type="PROSITE" id="PS00135">
    <property type="entry name" value="TRYPSIN_SER"/>
    <property type="match status" value="1"/>
</dbReference>
<gene>
    <name evidence="8" type="ORF">GE061_004682</name>
</gene>
<reference evidence="8" key="1">
    <citation type="journal article" date="2021" name="Mol. Ecol. Resour.">
        <title>Apolygus lucorum genome provides insights into omnivorousness and mesophyll feeding.</title>
        <authorList>
            <person name="Liu Y."/>
            <person name="Liu H."/>
            <person name="Wang H."/>
            <person name="Huang T."/>
            <person name="Liu B."/>
            <person name="Yang B."/>
            <person name="Yin L."/>
            <person name="Li B."/>
            <person name="Zhang Y."/>
            <person name="Zhang S."/>
            <person name="Jiang F."/>
            <person name="Zhang X."/>
            <person name="Ren Y."/>
            <person name="Wang B."/>
            <person name="Wang S."/>
            <person name="Lu Y."/>
            <person name="Wu K."/>
            <person name="Fan W."/>
            <person name="Wang G."/>
        </authorList>
    </citation>
    <scope>NUCLEOTIDE SEQUENCE</scope>
    <source>
        <strain evidence="8">12Hb</strain>
    </source>
</reference>
<feature type="domain" description="Peptidase S1" evidence="7">
    <location>
        <begin position="39"/>
        <end position="281"/>
    </location>
</feature>
<dbReference type="SUPFAM" id="SSF50494">
    <property type="entry name" value="Trypsin-like serine proteases"/>
    <property type="match status" value="1"/>
</dbReference>
<dbReference type="PANTHER" id="PTHR24252:SF7">
    <property type="entry name" value="HYALIN"/>
    <property type="match status" value="1"/>
</dbReference>
<comment type="subcellular location">
    <subcellularLocation>
        <location evidence="1">Secreted</location>
        <location evidence="1">Extracellular space</location>
    </subcellularLocation>
</comment>
<dbReference type="InterPro" id="IPR018114">
    <property type="entry name" value="TRYPSIN_HIS"/>
</dbReference>
<dbReference type="FunFam" id="2.40.10.10:FF:000068">
    <property type="entry name" value="transmembrane protease serine 2"/>
    <property type="match status" value="1"/>
</dbReference>
<dbReference type="SMART" id="SM00020">
    <property type="entry name" value="Tryp_SPc"/>
    <property type="match status" value="1"/>
</dbReference>
<dbReference type="PROSITE" id="PS50240">
    <property type="entry name" value="TRYPSIN_DOM"/>
    <property type="match status" value="1"/>
</dbReference>
<dbReference type="InterPro" id="IPR001254">
    <property type="entry name" value="Trypsin_dom"/>
</dbReference>
<keyword evidence="2 6" id="KW-0645">Protease</keyword>
<dbReference type="FunFam" id="2.40.10.10:FF:000036">
    <property type="entry name" value="Trypsin beta"/>
    <property type="match status" value="1"/>
</dbReference>
<evidence type="ECO:0000256" key="3">
    <source>
        <dbReference type="ARBA" id="ARBA00022801"/>
    </source>
</evidence>
<evidence type="ECO:0000256" key="4">
    <source>
        <dbReference type="ARBA" id="ARBA00022825"/>
    </source>
</evidence>
<evidence type="ECO:0000256" key="2">
    <source>
        <dbReference type="ARBA" id="ARBA00022670"/>
    </source>
</evidence>
<comment type="caution">
    <text evidence="8">The sequence shown here is derived from an EMBL/GenBank/DDBJ whole genome shotgun (WGS) entry which is preliminary data.</text>
</comment>
<evidence type="ECO:0000256" key="5">
    <source>
        <dbReference type="ARBA" id="ARBA00023157"/>
    </source>
</evidence>
<keyword evidence="4 6" id="KW-0720">Serine protease</keyword>
<evidence type="ECO:0000259" key="7">
    <source>
        <dbReference type="PROSITE" id="PS50240"/>
    </source>
</evidence>
<dbReference type="InterPro" id="IPR001314">
    <property type="entry name" value="Peptidase_S1A"/>
</dbReference>
<evidence type="ECO:0000313" key="9">
    <source>
        <dbReference type="Proteomes" id="UP000466442"/>
    </source>
</evidence>
<dbReference type="OrthoDB" id="5565075at2759"/>
<dbReference type="Proteomes" id="UP000466442">
    <property type="component" value="Linkage Group LG12"/>
</dbReference>
<evidence type="ECO:0000313" key="8">
    <source>
        <dbReference type="EMBL" id="KAF6202284.1"/>
    </source>
</evidence>
<name>A0A8S9X1D2_APOLU</name>
<dbReference type="Pfam" id="PF00089">
    <property type="entry name" value="Trypsin"/>
    <property type="match status" value="1"/>
</dbReference>
<keyword evidence="5" id="KW-1015">Disulfide bond</keyword>
<evidence type="ECO:0000256" key="1">
    <source>
        <dbReference type="ARBA" id="ARBA00004239"/>
    </source>
</evidence>
<keyword evidence="3 6" id="KW-0378">Hydrolase</keyword>
<dbReference type="CDD" id="cd00190">
    <property type="entry name" value="Tryp_SPc"/>
    <property type="match status" value="1"/>
</dbReference>
<organism evidence="8 9">
    <name type="scientific">Apolygus lucorum</name>
    <name type="common">Small green plant bug</name>
    <name type="synonym">Lygocoris lucorum</name>
    <dbReference type="NCBI Taxonomy" id="248454"/>
    <lineage>
        <taxon>Eukaryota</taxon>
        <taxon>Metazoa</taxon>
        <taxon>Ecdysozoa</taxon>
        <taxon>Arthropoda</taxon>
        <taxon>Hexapoda</taxon>
        <taxon>Insecta</taxon>
        <taxon>Pterygota</taxon>
        <taxon>Neoptera</taxon>
        <taxon>Paraneoptera</taxon>
        <taxon>Hemiptera</taxon>
        <taxon>Heteroptera</taxon>
        <taxon>Panheteroptera</taxon>
        <taxon>Cimicomorpha</taxon>
        <taxon>Miridae</taxon>
        <taxon>Mirini</taxon>
        <taxon>Apolygus</taxon>
    </lineage>
</organism>
<sequence length="287" mass="32287">MLSRVDDTYGGHPRICLPGWLVRVKKQLLDLLLPLQSKIVGGKDAVKGQYPHNVFIKTINHQERKVRVCGGTLISDRHVLTAAHCIYEVDYLVMVFGSIYPAFTSGVAIQFAFQRDFVIHPNFVPRNLKNDIAIIKLSRPLPLTGRVNTIRLPRLGKSSPLFYEGKEAIVTGWGVTSDDDNKMAGVLQQAKVSIMRQYAGRTWFGFFGYELMNSQLCSQYSKHFTGTCFGDSGGPLIMRERDGRWTLVGVTSFGDKKCTGDVPSVYTNVSIFLPWIRKEAGIKLRRR</sequence>
<dbReference type="PROSITE" id="PS00134">
    <property type="entry name" value="TRYPSIN_HIS"/>
    <property type="match status" value="1"/>
</dbReference>